<dbReference type="InterPro" id="IPR036404">
    <property type="entry name" value="Jacalin-like_lectin_dom_sf"/>
</dbReference>
<evidence type="ECO:0000313" key="2">
    <source>
        <dbReference type="EMBL" id="CAK0852363.1"/>
    </source>
</evidence>
<evidence type="ECO:0000313" key="3">
    <source>
        <dbReference type="Proteomes" id="UP001189429"/>
    </source>
</evidence>
<dbReference type="EMBL" id="CAUYUJ010015309">
    <property type="protein sequence ID" value="CAK0852363.1"/>
    <property type="molecule type" value="Genomic_DNA"/>
</dbReference>
<proteinExistence type="predicted"/>
<organism evidence="2 3">
    <name type="scientific">Prorocentrum cordatum</name>
    <dbReference type="NCBI Taxonomy" id="2364126"/>
    <lineage>
        <taxon>Eukaryota</taxon>
        <taxon>Sar</taxon>
        <taxon>Alveolata</taxon>
        <taxon>Dinophyceae</taxon>
        <taxon>Prorocentrales</taxon>
        <taxon>Prorocentraceae</taxon>
        <taxon>Prorocentrum</taxon>
    </lineage>
</organism>
<feature type="region of interest" description="Disordered" evidence="1">
    <location>
        <begin position="628"/>
        <end position="671"/>
    </location>
</feature>
<comment type="caution">
    <text evidence="2">The sequence shown here is derived from an EMBL/GenBank/DDBJ whole genome shotgun (WGS) entry which is preliminary data.</text>
</comment>
<reference evidence="2" key="1">
    <citation type="submission" date="2023-10" db="EMBL/GenBank/DDBJ databases">
        <authorList>
            <person name="Chen Y."/>
            <person name="Shah S."/>
            <person name="Dougan E. K."/>
            <person name="Thang M."/>
            <person name="Chan C."/>
        </authorList>
    </citation>
    <scope>NUCLEOTIDE SEQUENCE [LARGE SCALE GENOMIC DNA]</scope>
</reference>
<protein>
    <submittedName>
        <fullName evidence="2">Uncharacterized protein</fullName>
    </submittedName>
</protein>
<gene>
    <name evidence="2" type="ORF">PCOR1329_LOCUS44188</name>
</gene>
<feature type="compositionally biased region" description="Low complexity" evidence="1">
    <location>
        <begin position="178"/>
        <end position="201"/>
    </location>
</feature>
<dbReference type="Gene3D" id="2.100.10.30">
    <property type="entry name" value="Jacalin-like lectin domain"/>
    <property type="match status" value="1"/>
</dbReference>
<feature type="region of interest" description="Disordered" evidence="1">
    <location>
        <begin position="170"/>
        <end position="226"/>
    </location>
</feature>
<keyword evidence="3" id="KW-1185">Reference proteome</keyword>
<sequence length="1050" mass="114388">MASPTIPKDNQWLRKLFDNFSANRGASGDGLEIAYLRVAEAVKAWISNWKQAWKGLVDDIPSRIADNRIQMCLLCRKKCGRVDAAHCFFDCPRVQDIAKGYTSVCAKYGTDASDFLKLVPQGALVKPALAHFGAVYRRFCLDPSEAPEETVEATGDGHAARADAPRLERAEMQEKVHAAAPDAASPRPRNGGARPRAIGQLPSPPRPPAAAGEAPAELERGGPEDNPLQHVLEIADLYDLQAEMAISEAVKQVVPKAAGAGLPQSSVGSTALPKKTQVTCTKGEVSLIHCCLVTDDFVPAVAEVNSVLRASWKAGCGLDSRVEGSYQEAVLQGVFEQLREEEDEREESRVAVEAPEDAWKAEEIRAESAAYAASMRNRCCTLESGERKGKGRSWRTRGARAHPALFGGRNDCGDVQRWKQMIGDRAQLKRAMRQRKSDQDMEDLANACDAEGRQPRQRAAAQAAAVPMPAGGDRVLALPSEAQRKAAGPMAWAWAEARAIEGLSALRAARSRAVLDGMGRELGATSAAPSRDRQTFYDAISLAKLMDLAARAAPGDRGGDGGAALPGAHVRIRRALARAREAAPTLGPGAFADNAAAKMEGLEKSATVGANETAEFVRGRAAEQTLETKGPWSASVNLRAARGRPLQGRRAGKRRAQLGHADDRWGPAGKSEQFRQCRWVSDEGRGLLRHGCELSVKDGGGVPAKIEEGGPAMEWHPLRATDETHGSFIDHQGLSRDARQDAAHARWRAAAAHEHGAALAGGAGVRHLRGKLGRMCYKKLSIPTDSCRRRRNSTGLQMSRSWCSFFALECYKKLSIPTDSCRRRRNSTGLQMSRSWCSFFALECYKKLSIPTDSCRRRRNSTGLQMSRSWCSFFALECYKKLSIPTDSCRRRRNSTGLQMSRSWCSFFALECYKKLSIPTDSCWRGAWMVDRVELLLGDGATRAHGGSGGEYKGVERLEPGEHLQQVEQFPGQGGFLGAALHFVTSRGRRIELNGYGSGRKARQRATPEKFEAEGGRAITELQFDAGGRLVGAVCEQVEAEPRCKRQRTN</sequence>
<dbReference type="Proteomes" id="UP001189429">
    <property type="component" value="Unassembled WGS sequence"/>
</dbReference>
<accession>A0ABN9U1W4</accession>
<evidence type="ECO:0000256" key="1">
    <source>
        <dbReference type="SAM" id="MobiDB-lite"/>
    </source>
</evidence>
<name>A0ABN9U1W4_9DINO</name>
<dbReference type="SUPFAM" id="SSF51101">
    <property type="entry name" value="Mannose-binding lectins"/>
    <property type="match status" value="1"/>
</dbReference>